<dbReference type="RefSeq" id="WP_209293005.1">
    <property type="nucleotide sequence ID" value="NZ_JAFIQO010000084.1"/>
</dbReference>
<evidence type="ECO:0000256" key="2">
    <source>
        <dbReference type="SAM" id="SignalP"/>
    </source>
</evidence>
<organism evidence="4 5">
    <name type="scientific">Anaerobutyricum soehngenii</name>
    <dbReference type="NCBI Taxonomy" id="105843"/>
    <lineage>
        <taxon>Bacteria</taxon>
        <taxon>Bacillati</taxon>
        <taxon>Bacillota</taxon>
        <taxon>Clostridia</taxon>
        <taxon>Lachnospirales</taxon>
        <taxon>Lachnospiraceae</taxon>
        <taxon>Anaerobutyricum</taxon>
    </lineage>
</organism>
<evidence type="ECO:0000313" key="5">
    <source>
        <dbReference type="Proteomes" id="UP001315001"/>
    </source>
</evidence>
<evidence type="ECO:0000259" key="3">
    <source>
        <dbReference type="SMART" id="SM00635"/>
    </source>
</evidence>
<dbReference type="InterPro" id="IPR003343">
    <property type="entry name" value="Big_2"/>
</dbReference>
<accession>A0ABS3ZFX5</accession>
<dbReference type="Proteomes" id="UP001315001">
    <property type="component" value="Unassembled WGS sequence"/>
</dbReference>
<keyword evidence="5" id="KW-1185">Reference proteome</keyword>
<dbReference type="Gene3D" id="2.60.40.1080">
    <property type="match status" value="1"/>
</dbReference>
<protein>
    <submittedName>
        <fullName evidence="4">Ig-like domain-containing protein</fullName>
    </submittedName>
</protein>
<dbReference type="SUPFAM" id="SSF49373">
    <property type="entry name" value="Invasin/intimin cell-adhesion fragments"/>
    <property type="match status" value="1"/>
</dbReference>
<dbReference type="SMART" id="SM00635">
    <property type="entry name" value="BID_2"/>
    <property type="match status" value="1"/>
</dbReference>
<proteinExistence type="predicted"/>
<dbReference type="EMBL" id="JAFIQO010000084">
    <property type="protein sequence ID" value="MBP0056206.1"/>
    <property type="molecule type" value="Genomic_DNA"/>
</dbReference>
<name>A0ABS3ZFX5_9FIRM</name>
<keyword evidence="2" id="KW-0732">Signal</keyword>
<dbReference type="InterPro" id="IPR008964">
    <property type="entry name" value="Invasin/intimin_cell_adhesion"/>
</dbReference>
<reference evidence="4 5" key="1">
    <citation type="submission" date="2021-02" db="EMBL/GenBank/DDBJ databases">
        <title>Lactate utilizing bacteria of the human gut.</title>
        <authorList>
            <person name="Sheridan P.O."/>
        </authorList>
    </citation>
    <scope>NUCLEOTIDE SEQUENCE [LARGE SCALE GENOMIC DNA]</scope>
    <source>
        <strain evidence="4 5">HTF-83D</strain>
    </source>
</reference>
<gene>
    <name evidence="4" type="ORF">JYQ75_02085</name>
</gene>
<feature type="region of interest" description="Disordered" evidence="1">
    <location>
        <begin position="646"/>
        <end position="707"/>
    </location>
</feature>
<sequence length="787" mass="84085">MNRKVRNLLASVVLGVCLLALSFIPSFAANSANSASVGNVEAMKENVVYDFQSLSFADVPDYVKGIKSVSVNKTKWEEASSRLSLMRREAYYRNTDENKLYFDGSSDGMLKSGNILTIESKGYETLYLRVIKATADTFTVKKTDSDAEMPSGPSDGINTLHVRIRGSFESALEGQKKYDAISGASTSVTTNKNSDVIVEAVVLPDGQEPKNSDWKPLSEVITVNKNRTKINIDTEACGMEGVYSVHDSSLSLSGEPLKAGSYPISVTVTDESGRTATSNELNFKVYTRTEVLAKQLKLENCKQTADGKYMYDMEPWAIASFGGENETVTVPKDIKAWYGSHTSGTYGELGYAVDGSPVQTLIVPDGCNLTLVNMKVFSSVNIVVENGGKLVLRDSSIHGNIEVKNGGKFSSNYDDYGSQFLTGSSINGQLILNDGAILENSSIYSNTNFISNGHIIRQNTNPVIVVKGKVTVDGQVFVKGDEAATGQDETTGKSLSGQPAIRIENGSLDIKKDSVVAAFGGGYIATTSVGGRGIILDNGSISGEGTLIAFGGNGTYDDGADAIGGNGTVSVKNVYAQGGCSSIPKTGATVGKAIADGVTLDKTSNRTLLNGKEIKDNYGTISELYWSSITKVPDVSKYVIEVNGFDEEDNTKPGSSEDKPNNKPGDSGNNSNTKPGTSEDKPNMKPAASEKKSETKPASGSTVKETIKTKSLKVKKTKVTLKKGKKYKIQAKKLPASSTAKIMYRSSNKKIAKVTKKGVIKALKKGKCKITVKTSDGKKKVIIVKVK</sequence>
<feature type="chain" id="PRO_5045486381" evidence="2">
    <location>
        <begin position="29"/>
        <end position="787"/>
    </location>
</feature>
<feature type="signal peptide" evidence="2">
    <location>
        <begin position="1"/>
        <end position="28"/>
    </location>
</feature>
<feature type="domain" description="BIG2" evidence="3">
    <location>
        <begin position="708"/>
        <end position="784"/>
    </location>
</feature>
<dbReference type="Pfam" id="PF02368">
    <property type="entry name" value="Big_2"/>
    <property type="match status" value="1"/>
</dbReference>
<evidence type="ECO:0000313" key="4">
    <source>
        <dbReference type="EMBL" id="MBP0056206.1"/>
    </source>
</evidence>
<comment type="caution">
    <text evidence="4">The sequence shown here is derived from an EMBL/GenBank/DDBJ whole genome shotgun (WGS) entry which is preliminary data.</text>
</comment>
<feature type="compositionally biased region" description="Basic and acidic residues" evidence="1">
    <location>
        <begin position="677"/>
        <end position="695"/>
    </location>
</feature>
<evidence type="ECO:0000256" key="1">
    <source>
        <dbReference type="SAM" id="MobiDB-lite"/>
    </source>
</evidence>
<feature type="compositionally biased region" description="Polar residues" evidence="1">
    <location>
        <begin position="667"/>
        <end position="676"/>
    </location>
</feature>